<evidence type="ECO:0000313" key="1">
    <source>
        <dbReference type="EMBL" id="SQI52594.1"/>
    </source>
</evidence>
<protein>
    <submittedName>
        <fullName evidence="1">Uncharacterized protein</fullName>
    </submittedName>
</protein>
<evidence type="ECO:0000313" key="2">
    <source>
        <dbReference type="Proteomes" id="UP000249134"/>
    </source>
</evidence>
<dbReference type="Proteomes" id="UP000249134">
    <property type="component" value="Chromosome 1"/>
</dbReference>
<organism evidence="1 2">
    <name type="scientific">Lederbergia lenta</name>
    <name type="common">Bacillus lentus</name>
    <dbReference type="NCBI Taxonomy" id="1467"/>
    <lineage>
        <taxon>Bacteria</taxon>
        <taxon>Bacillati</taxon>
        <taxon>Bacillota</taxon>
        <taxon>Bacilli</taxon>
        <taxon>Bacillales</taxon>
        <taxon>Bacillaceae</taxon>
        <taxon>Lederbergia</taxon>
    </lineage>
</organism>
<reference evidence="1 2" key="1">
    <citation type="submission" date="2018-06" db="EMBL/GenBank/DDBJ databases">
        <authorList>
            <consortium name="Pathogen Informatics"/>
            <person name="Doyle S."/>
        </authorList>
    </citation>
    <scope>NUCLEOTIDE SEQUENCE [LARGE SCALE GENOMIC DNA]</scope>
    <source>
        <strain evidence="1 2">NCTC4824</strain>
    </source>
</reference>
<name>A0A2X4YW82_LEDLE</name>
<dbReference type="EMBL" id="LS483476">
    <property type="protein sequence ID" value="SQI52594.1"/>
    <property type="molecule type" value="Genomic_DNA"/>
</dbReference>
<dbReference type="KEGG" id="blen:NCTC4824_00487"/>
<keyword evidence="2" id="KW-1185">Reference proteome</keyword>
<dbReference type="STRING" id="1348624.GCA_001591545_02720"/>
<sequence>MNMEKEILGMLKEIKSTLNEHSRILNEHSQILNEHSQKFKEHGQILGALKVGQEGLKAEMSELRLQNAKDFGVVKEQIKTLEDSIEILKDETWTNKKDIRRVQRTMGMI</sequence>
<proteinExistence type="predicted"/>
<accession>A0A2X4YW82</accession>
<dbReference type="AlphaFoldDB" id="A0A2X4YW82"/>
<gene>
    <name evidence="1" type="ORF">NCTC4824_00487</name>
</gene>
<dbReference type="RefSeq" id="WP_231955879.1">
    <property type="nucleotide sequence ID" value="NZ_CBCSGM010000002.1"/>
</dbReference>